<dbReference type="RefSeq" id="XP_008717914.1">
    <property type="nucleotide sequence ID" value="XM_008719692.1"/>
</dbReference>
<name>W2RTT4_CYPE1</name>
<feature type="domain" description="AB hydrolase-1" evidence="3">
    <location>
        <begin position="42"/>
        <end position="158"/>
    </location>
</feature>
<dbReference type="InterPro" id="IPR000639">
    <property type="entry name" value="Epox_hydrolase-like"/>
</dbReference>
<evidence type="ECO:0000313" key="4">
    <source>
        <dbReference type="EMBL" id="ETN39129.1"/>
    </source>
</evidence>
<proteinExistence type="inferred from homology"/>
<dbReference type="InterPro" id="IPR000073">
    <property type="entry name" value="AB_hydrolase_1"/>
</dbReference>
<dbReference type="GO" id="GO:0016787">
    <property type="term" value="F:hydrolase activity"/>
    <property type="evidence" value="ECO:0007669"/>
    <property type="project" value="UniProtKB-KW"/>
</dbReference>
<protein>
    <recommendedName>
        <fullName evidence="3">AB hydrolase-1 domain-containing protein</fullName>
    </recommendedName>
</protein>
<dbReference type="AlphaFoldDB" id="W2RTT4"/>
<evidence type="ECO:0000256" key="1">
    <source>
        <dbReference type="ARBA" id="ARBA00022801"/>
    </source>
</evidence>
<dbReference type="SUPFAM" id="SSF53474">
    <property type="entry name" value="alpha/beta-Hydrolases"/>
    <property type="match status" value="1"/>
</dbReference>
<dbReference type="PRINTS" id="PR00412">
    <property type="entry name" value="EPOXHYDRLASE"/>
</dbReference>
<reference evidence="4 5" key="1">
    <citation type="submission" date="2013-03" db="EMBL/GenBank/DDBJ databases">
        <title>The Genome Sequence of Phialophora europaea CBS 101466.</title>
        <authorList>
            <consortium name="The Broad Institute Genomics Platform"/>
            <person name="Cuomo C."/>
            <person name="de Hoog S."/>
            <person name="Gorbushina A."/>
            <person name="Walker B."/>
            <person name="Young S.K."/>
            <person name="Zeng Q."/>
            <person name="Gargeya S."/>
            <person name="Fitzgerald M."/>
            <person name="Haas B."/>
            <person name="Abouelleil A."/>
            <person name="Allen A.W."/>
            <person name="Alvarado L."/>
            <person name="Arachchi H.M."/>
            <person name="Berlin A.M."/>
            <person name="Chapman S.B."/>
            <person name="Gainer-Dewar J."/>
            <person name="Goldberg J."/>
            <person name="Griggs A."/>
            <person name="Gujja S."/>
            <person name="Hansen M."/>
            <person name="Howarth C."/>
            <person name="Imamovic A."/>
            <person name="Ireland A."/>
            <person name="Larimer J."/>
            <person name="McCowan C."/>
            <person name="Murphy C."/>
            <person name="Pearson M."/>
            <person name="Poon T.W."/>
            <person name="Priest M."/>
            <person name="Roberts A."/>
            <person name="Saif S."/>
            <person name="Shea T."/>
            <person name="Sisk P."/>
            <person name="Sykes S."/>
            <person name="Wortman J."/>
            <person name="Nusbaum C."/>
            <person name="Birren B."/>
        </authorList>
    </citation>
    <scope>NUCLEOTIDE SEQUENCE [LARGE SCALE GENOMIC DNA]</scope>
    <source>
        <strain evidence="4 5">CBS 101466</strain>
    </source>
</reference>
<evidence type="ECO:0000256" key="2">
    <source>
        <dbReference type="ARBA" id="ARBA00038334"/>
    </source>
</evidence>
<dbReference type="InParanoid" id="W2RTT4"/>
<accession>W2RTT4</accession>
<dbReference type="Gene3D" id="3.40.50.1820">
    <property type="entry name" value="alpha/beta hydrolase"/>
    <property type="match status" value="1"/>
</dbReference>
<keyword evidence="5" id="KW-1185">Reference proteome</keyword>
<dbReference type="OrthoDB" id="408373at2759"/>
<dbReference type="VEuPathDB" id="FungiDB:HMPREF1541_05352"/>
<dbReference type="PANTHER" id="PTHR43329">
    <property type="entry name" value="EPOXIDE HYDROLASE"/>
    <property type="match status" value="1"/>
</dbReference>
<dbReference type="InterPro" id="IPR029058">
    <property type="entry name" value="AB_hydrolase_fold"/>
</dbReference>
<dbReference type="EMBL" id="KB822721">
    <property type="protein sequence ID" value="ETN39129.1"/>
    <property type="molecule type" value="Genomic_DNA"/>
</dbReference>
<sequence length="345" mass="39395">MSVNRLKPFHDPRVSLRSAHLNGRTYGYIYGPRAANTPNRGTILLIHGFPDMAFGWRNQIPYLQSLGLDVIAPDCMGYGRTDSPEYTLRDYTYKRIADDMASLLAQLGLGSVVLGGHDWGGAIAWKLALLTPELYKAVMVICTPFTPPSPKYVPLQIRVDTVLPNFGYQLHFCSGEIEEACNSKQGIRQFLTNTYGGRTVKGEIAFSAQKGIDLEKQKMMDKPSRLLNQEEMDFYVQEYGRHGLRGPLNWYRTGELNYLDDMKAFFGDEKGSEKEIKVEQETFFLLAKKDMALLPWMAAKMGQRIPKLTRREVDAGHWCLWERAEECNEMIGEWLRTKVFKESKL</sequence>
<keyword evidence="1" id="KW-0378">Hydrolase</keyword>
<dbReference type="GeneID" id="19972691"/>
<dbReference type="Proteomes" id="UP000030752">
    <property type="component" value="Unassembled WGS sequence"/>
</dbReference>
<organism evidence="4 5">
    <name type="scientific">Cyphellophora europaea (strain CBS 101466)</name>
    <name type="common">Phialophora europaea</name>
    <dbReference type="NCBI Taxonomy" id="1220924"/>
    <lineage>
        <taxon>Eukaryota</taxon>
        <taxon>Fungi</taxon>
        <taxon>Dikarya</taxon>
        <taxon>Ascomycota</taxon>
        <taxon>Pezizomycotina</taxon>
        <taxon>Eurotiomycetes</taxon>
        <taxon>Chaetothyriomycetidae</taxon>
        <taxon>Chaetothyriales</taxon>
        <taxon>Cyphellophoraceae</taxon>
        <taxon>Cyphellophora</taxon>
    </lineage>
</organism>
<evidence type="ECO:0000313" key="5">
    <source>
        <dbReference type="Proteomes" id="UP000030752"/>
    </source>
</evidence>
<comment type="similarity">
    <text evidence="2">Belongs to the AB hydrolase superfamily. Epoxide hydrolase family.</text>
</comment>
<evidence type="ECO:0000259" key="3">
    <source>
        <dbReference type="Pfam" id="PF00561"/>
    </source>
</evidence>
<dbReference type="STRING" id="1220924.W2RTT4"/>
<dbReference type="HOGENOM" id="CLU_020336_7_5_1"/>
<gene>
    <name evidence="4" type="ORF">HMPREF1541_05352</name>
</gene>
<dbReference type="Pfam" id="PF00561">
    <property type="entry name" value="Abhydrolase_1"/>
    <property type="match status" value="1"/>
</dbReference>
<dbReference type="eggNOG" id="KOG4178">
    <property type="taxonomic scope" value="Eukaryota"/>
</dbReference>